<dbReference type="GO" id="GO:0000139">
    <property type="term" value="C:Golgi membrane"/>
    <property type="evidence" value="ECO:0007669"/>
    <property type="project" value="GOC"/>
</dbReference>
<keyword evidence="3 5" id="KW-0863">Zinc-finger</keyword>
<dbReference type="PRINTS" id="PR00405">
    <property type="entry name" value="REVINTRACTNG"/>
</dbReference>
<dbReference type="InterPro" id="IPR001164">
    <property type="entry name" value="ArfGAP_dom"/>
</dbReference>
<name>A0A7R9NVL7_9NEOP</name>
<evidence type="ECO:0000256" key="6">
    <source>
        <dbReference type="SAM" id="MobiDB-lite"/>
    </source>
</evidence>
<dbReference type="GO" id="GO:0005096">
    <property type="term" value="F:GTPase activator activity"/>
    <property type="evidence" value="ECO:0007669"/>
    <property type="project" value="UniProtKB-KW"/>
</dbReference>
<dbReference type="GO" id="GO:0008270">
    <property type="term" value="F:zinc ion binding"/>
    <property type="evidence" value="ECO:0007669"/>
    <property type="project" value="UniProtKB-KW"/>
</dbReference>
<protein>
    <recommendedName>
        <fullName evidence="7">Arf-GAP domain-containing protein</fullName>
    </recommendedName>
</protein>
<proteinExistence type="predicted"/>
<dbReference type="EMBL" id="OE001983">
    <property type="protein sequence ID" value="CAD7457914.1"/>
    <property type="molecule type" value="Genomic_DNA"/>
</dbReference>
<dbReference type="SMART" id="SM00105">
    <property type="entry name" value="ArfGap"/>
    <property type="match status" value="1"/>
</dbReference>
<evidence type="ECO:0000256" key="1">
    <source>
        <dbReference type="ARBA" id="ARBA00022468"/>
    </source>
</evidence>
<accession>A0A7R9NVL7</accession>
<dbReference type="PANTHER" id="PTHR45686">
    <property type="entry name" value="ADP-RIBOSYLATION FACTOR GTPASE ACTIVATING PROTEIN 3, ISOFORM H-RELATED"/>
    <property type="match status" value="1"/>
</dbReference>
<feature type="region of interest" description="Disordered" evidence="6">
    <location>
        <begin position="201"/>
        <end position="250"/>
    </location>
</feature>
<feature type="region of interest" description="Disordered" evidence="6">
    <location>
        <begin position="412"/>
        <end position="463"/>
    </location>
</feature>
<evidence type="ECO:0000259" key="7">
    <source>
        <dbReference type="PROSITE" id="PS50115"/>
    </source>
</evidence>
<feature type="domain" description="Arf-GAP" evidence="7">
    <location>
        <begin position="26"/>
        <end position="132"/>
    </location>
</feature>
<evidence type="ECO:0000256" key="4">
    <source>
        <dbReference type="ARBA" id="ARBA00022833"/>
    </source>
</evidence>
<dbReference type="Gene3D" id="1.10.220.150">
    <property type="entry name" value="Arf GTPase activating protein"/>
    <property type="match status" value="1"/>
</dbReference>
<organism evidence="8">
    <name type="scientific">Timema tahoe</name>
    <dbReference type="NCBI Taxonomy" id="61484"/>
    <lineage>
        <taxon>Eukaryota</taxon>
        <taxon>Metazoa</taxon>
        <taxon>Ecdysozoa</taxon>
        <taxon>Arthropoda</taxon>
        <taxon>Hexapoda</taxon>
        <taxon>Insecta</taxon>
        <taxon>Pterygota</taxon>
        <taxon>Neoptera</taxon>
        <taxon>Polyneoptera</taxon>
        <taxon>Phasmatodea</taxon>
        <taxon>Timematodea</taxon>
        <taxon>Timematoidea</taxon>
        <taxon>Timematidae</taxon>
        <taxon>Timema</taxon>
    </lineage>
</organism>
<evidence type="ECO:0000313" key="8">
    <source>
        <dbReference type="EMBL" id="CAD7457914.1"/>
    </source>
</evidence>
<dbReference type="AlphaFoldDB" id="A0A7R9NVL7"/>
<dbReference type="Pfam" id="PF01412">
    <property type="entry name" value="ArfGap"/>
    <property type="match status" value="1"/>
</dbReference>
<dbReference type="GO" id="GO:0048205">
    <property type="term" value="P:COPI coating of Golgi vesicle"/>
    <property type="evidence" value="ECO:0007669"/>
    <property type="project" value="TreeGrafter"/>
</dbReference>
<dbReference type="InterPro" id="IPR037278">
    <property type="entry name" value="ARFGAP/RecO"/>
</dbReference>
<keyword evidence="4" id="KW-0862">Zinc</keyword>
<evidence type="ECO:0000256" key="3">
    <source>
        <dbReference type="ARBA" id="ARBA00022771"/>
    </source>
</evidence>
<sequence length="559" mass="61399">MGVSSIRYHAKGKKHVDRVKAASGSKKILDLVPKAKNAVCFDCNAKNPTWATVTYGVFICIDCSAVHRSLGVHLTFVRSTQLDTNWTWLQLRQMQLGGNANAMAFFRQHNCTSTDAQQKYNSRAAQLYKEKLHQMAVQAMKIHGTKLHLETSVEPVKPAEEKEEVDFFAKHTTQLQAGDQFEDSFGNLDINNLNQPRNTYAVNAGSSLGPNVDSASNTSAGDATEDRKPTIGGRKTIPKRSGMGAKKGGLGAHKVKTNFADIEREATMADQLKVQAAEEAKMAAERSAEEQQKHMASMRLAYQDLGLQQKNEEEKMKRVDPKKAQQYERLGMGFASRAGMSHSALSDMQSIEQETPNKMNNSKSVFDRDDSFFDDYHFTTSTGLGLYKNNSTEKSLEAMFLDGNTSRDRYASSKGWVTVEPEREQPPSSSSSFSGFSSIDERPSPRREATPLGPTTDEAQKKFGSAKAISSQQFFGDSADNTWERKANLSRFEGSSSISSADYFGTGTSGGGGGITSNLHTPDFDDMRESVRQGVTKVAGKLSSMANGVMSSIQDKYGY</sequence>
<evidence type="ECO:0000256" key="2">
    <source>
        <dbReference type="ARBA" id="ARBA00022723"/>
    </source>
</evidence>
<evidence type="ECO:0000256" key="5">
    <source>
        <dbReference type="PROSITE-ProRule" id="PRU00288"/>
    </source>
</evidence>
<feature type="compositionally biased region" description="Basic and acidic residues" evidence="6">
    <location>
        <begin position="439"/>
        <end position="449"/>
    </location>
</feature>
<keyword evidence="2" id="KW-0479">Metal-binding</keyword>
<dbReference type="InterPro" id="IPR038508">
    <property type="entry name" value="ArfGAP_dom_sf"/>
</dbReference>
<gene>
    <name evidence="8" type="ORF">TTEB3V08_LOCUS5904</name>
</gene>
<dbReference type="PANTHER" id="PTHR45686:SF4">
    <property type="entry name" value="ADP-RIBOSYLATION FACTOR GTPASE ACTIVATING PROTEIN 3, ISOFORM H"/>
    <property type="match status" value="1"/>
</dbReference>
<dbReference type="CDD" id="cd08959">
    <property type="entry name" value="ArfGap_ArfGap1_like"/>
    <property type="match status" value="1"/>
</dbReference>
<feature type="compositionally biased region" description="Polar residues" evidence="6">
    <location>
        <begin position="201"/>
        <end position="221"/>
    </location>
</feature>
<keyword evidence="1" id="KW-0343">GTPase activation</keyword>
<dbReference type="PROSITE" id="PS50115">
    <property type="entry name" value="ARFGAP"/>
    <property type="match status" value="1"/>
</dbReference>
<dbReference type="FunFam" id="1.10.220.150:FF:000004">
    <property type="entry name" value="Putative ADP-ribosylation factor GTPase-activating protein 2"/>
    <property type="match status" value="1"/>
</dbReference>
<feature type="compositionally biased region" description="Low complexity" evidence="6">
    <location>
        <begin position="428"/>
        <end position="438"/>
    </location>
</feature>
<dbReference type="SUPFAM" id="SSF57863">
    <property type="entry name" value="ArfGap/RecO-like zinc finger"/>
    <property type="match status" value="1"/>
</dbReference>
<reference evidence="8" key="1">
    <citation type="submission" date="2020-11" db="EMBL/GenBank/DDBJ databases">
        <authorList>
            <person name="Tran Van P."/>
        </authorList>
    </citation>
    <scope>NUCLEOTIDE SEQUENCE</scope>
</reference>